<dbReference type="Pfam" id="PF08378">
    <property type="entry name" value="NERD"/>
    <property type="match status" value="1"/>
</dbReference>
<dbReference type="InterPro" id="IPR000212">
    <property type="entry name" value="DNA_helicase_UvrD/REP"/>
</dbReference>
<evidence type="ECO:0000256" key="5">
    <source>
        <dbReference type="ARBA" id="ARBA00034923"/>
    </source>
</evidence>
<keyword evidence="1" id="KW-0547">Nucleotide-binding</keyword>
<dbReference type="RefSeq" id="WP_169416735.1">
    <property type="nucleotide sequence ID" value="NZ_JABBFX010000001.1"/>
</dbReference>
<keyword evidence="9" id="KW-1185">Reference proteome</keyword>
<dbReference type="GO" id="GO:0043138">
    <property type="term" value="F:3'-5' DNA helicase activity"/>
    <property type="evidence" value="ECO:0007669"/>
    <property type="project" value="TreeGrafter"/>
</dbReference>
<dbReference type="GO" id="GO:0000725">
    <property type="term" value="P:recombinational repair"/>
    <property type="evidence" value="ECO:0007669"/>
    <property type="project" value="TreeGrafter"/>
</dbReference>
<dbReference type="EMBL" id="JABBFX010000001">
    <property type="protein sequence ID" value="NML42529.1"/>
    <property type="molecule type" value="Genomic_DNA"/>
</dbReference>
<evidence type="ECO:0000313" key="9">
    <source>
        <dbReference type="Proteomes" id="UP000541185"/>
    </source>
</evidence>
<protein>
    <recommendedName>
        <fullName evidence="5">DNA 3'-5' helicase II</fullName>
    </recommendedName>
</protein>
<organism evidence="8 9">
    <name type="scientific">Ramlibacter agri</name>
    <dbReference type="NCBI Taxonomy" id="2728837"/>
    <lineage>
        <taxon>Bacteria</taxon>
        <taxon>Pseudomonadati</taxon>
        <taxon>Pseudomonadota</taxon>
        <taxon>Betaproteobacteria</taxon>
        <taxon>Burkholderiales</taxon>
        <taxon>Comamonadaceae</taxon>
        <taxon>Ramlibacter</taxon>
    </lineage>
</organism>
<keyword evidence="4 8" id="KW-0067">ATP-binding</keyword>
<evidence type="ECO:0000256" key="3">
    <source>
        <dbReference type="ARBA" id="ARBA00022806"/>
    </source>
</evidence>
<keyword evidence="2" id="KW-0378">Hydrolase</keyword>
<dbReference type="InterPro" id="IPR027417">
    <property type="entry name" value="P-loop_NTPase"/>
</dbReference>
<evidence type="ECO:0000313" key="8">
    <source>
        <dbReference type="EMBL" id="NML42529.1"/>
    </source>
</evidence>
<dbReference type="InterPro" id="IPR014017">
    <property type="entry name" value="DNA_helicase_UvrD-like_C"/>
</dbReference>
<keyword evidence="3" id="KW-0347">Helicase</keyword>
<dbReference type="GO" id="GO:0005524">
    <property type="term" value="F:ATP binding"/>
    <property type="evidence" value="ECO:0007669"/>
    <property type="project" value="UniProtKB-KW"/>
</dbReference>
<evidence type="ECO:0000256" key="1">
    <source>
        <dbReference type="ARBA" id="ARBA00022741"/>
    </source>
</evidence>
<dbReference type="AlphaFoldDB" id="A0A848GZ01"/>
<dbReference type="Gene3D" id="3.40.50.300">
    <property type="entry name" value="P-loop containing nucleotide triphosphate hydrolases"/>
    <property type="match status" value="2"/>
</dbReference>
<evidence type="ECO:0000259" key="6">
    <source>
        <dbReference type="Pfam" id="PF08378"/>
    </source>
</evidence>
<dbReference type="InterPro" id="IPR011528">
    <property type="entry name" value="NERD"/>
</dbReference>
<gene>
    <name evidence="8" type="ORF">HHL11_02130</name>
</gene>
<accession>A0A848GZ01</accession>
<evidence type="ECO:0000256" key="2">
    <source>
        <dbReference type="ARBA" id="ARBA00022801"/>
    </source>
</evidence>
<comment type="caution">
    <text evidence="8">The sequence shown here is derived from an EMBL/GenBank/DDBJ whole genome shotgun (WGS) entry which is preliminary data.</text>
</comment>
<name>A0A848GZ01_9BURK</name>
<feature type="domain" description="UvrD-like helicase C-terminal" evidence="7">
    <location>
        <begin position="535"/>
        <end position="591"/>
    </location>
</feature>
<sequence>MAVLIPAIGACKFDSSGERRLAERLEQKLDSDYLLWHNVPVGPKQAHPDFVVIHPRRGALILETKDWRIDTIAKATRQYFEIHADGGLKTIVNPLAQARHCAIQVVNALDRDKQLVHADGPHQGKLIFPWGYGVVFTRITRAQFEAAGLGEAIESHLAICQDEMLEATDAEAFQQRLWDMFPHAFGKALSLPQLDRVRWIMFPEIRVGDQTGLFDTNSDAEEETDLPDIMRVMDLQQEQLARSLGDGHRVIHGVAGSGKTMILGYRAQQLAQAAVSKPVLILCYNEPLAVKLQAMMAAKGLHRQVHVRNFHKWCRQQLVAFGQPIPAQSQRMFDQMVENVIRGVERSQIPSGQYAAVLIDEGHDFQPEWFKLVVQMVDPSTNSLLVLYDSAQSIYEKAKRQKFSFKSLGIQAQGRTTILRINYRNTRQILELANKVAKDVLTPDAADDDGAPLLQPITCGRDGKAPIVVKLPTLRDEVRKVAELLADSHAEGHAWGEMAILCRHYELMHACAGELGRLRIPYQVRLKSGQYDPLANTIKIMTMHASKGLEFPVVALPAIGEMPQENEDASEEARLFYVAATRATHRLIVTSSGTRTFGQIVTTPD</sequence>
<evidence type="ECO:0000256" key="4">
    <source>
        <dbReference type="ARBA" id="ARBA00022840"/>
    </source>
</evidence>
<dbReference type="SUPFAM" id="SSF52540">
    <property type="entry name" value="P-loop containing nucleoside triphosphate hydrolases"/>
    <property type="match status" value="1"/>
</dbReference>
<reference evidence="8 9" key="1">
    <citation type="submission" date="2020-04" db="EMBL/GenBank/DDBJ databases">
        <title>Ramlibacter sp. G-1-2-2 isolated from soil.</title>
        <authorList>
            <person name="Dahal R.H."/>
        </authorList>
    </citation>
    <scope>NUCLEOTIDE SEQUENCE [LARGE SCALE GENOMIC DNA]</scope>
    <source>
        <strain evidence="8 9">G-1-2-2</strain>
    </source>
</reference>
<dbReference type="Pfam" id="PF13361">
    <property type="entry name" value="UvrD_C"/>
    <property type="match status" value="2"/>
</dbReference>
<dbReference type="PANTHER" id="PTHR11070:SF2">
    <property type="entry name" value="ATP-DEPENDENT DNA HELICASE SRS2"/>
    <property type="match status" value="1"/>
</dbReference>
<dbReference type="GO" id="GO:0005829">
    <property type="term" value="C:cytosol"/>
    <property type="evidence" value="ECO:0007669"/>
    <property type="project" value="TreeGrafter"/>
</dbReference>
<dbReference type="PANTHER" id="PTHR11070">
    <property type="entry name" value="UVRD / RECB / PCRA DNA HELICASE FAMILY MEMBER"/>
    <property type="match status" value="1"/>
</dbReference>
<dbReference type="Pfam" id="PF13245">
    <property type="entry name" value="AAA_19"/>
    <property type="match status" value="1"/>
</dbReference>
<proteinExistence type="predicted"/>
<dbReference type="GO" id="GO:0003677">
    <property type="term" value="F:DNA binding"/>
    <property type="evidence" value="ECO:0007669"/>
    <property type="project" value="InterPro"/>
</dbReference>
<evidence type="ECO:0000259" key="7">
    <source>
        <dbReference type="Pfam" id="PF13361"/>
    </source>
</evidence>
<dbReference type="GO" id="GO:0016787">
    <property type="term" value="F:hydrolase activity"/>
    <property type="evidence" value="ECO:0007669"/>
    <property type="project" value="UniProtKB-KW"/>
</dbReference>
<feature type="domain" description="UvrD-like helicase C-terminal" evidence="7">
    <location>
        <begin position="419"/>
        <end position="524"/>
    </location>
</feature>
<feature type="domain" description="NERD" evidence="6">
    <location>
        <begin position="16"/>
        <end position="113"/>
    </location>
</feature>
<dbReference type="Proteomes" id="UP000541185">
    <property type="component" value="Unassembled WGS sequence"/>
</dbReference>